<keyword evidence="3" id="KW-1185">Reference proteome</keyword>
<dbReference type="Gene3D" id="1.20.1250.40">
    <property type="match status" value="1"/>
</dbReference>
<dbReference type="PANTHER" id="PTHR15561:SF0">
    <property type="entry name" value="DNA-DIRECTED RNA POLYMERASE III SUBUNIT RPC9"/>
    <property type="match status" value="1"/>
</dbReference>
<sequence>MKVVDPQTATLTNIEVLSYLTSNPPRKSPEGPPNFRNYEPKPDLRLHCSVVAEIHNYVDRISPHLLNYPRYTHDSKDSSTNNDQQESTDQQQQQQQPYIQPTEPTPLDNALRKLIRELAPYNLTKGEVMMLINLGVGTKNVAKEDTMEVDGAEAEEEEDPYYSDKAVMSSFIEDMSERLSDDDVINILTILNENLASQ</sequence>
<dbReference type="InterPro" id="IPR038324">
    <property type="entry name" value="Rpb4/RPC9_sf"/>
</dbReference>
<dbReference type="GO" id="GO:0005666">
    <property type="term" value="C:RNA polymerase III complex"/>
    <property type="evidence" value="ECO:0007669"/>
    <property type="project" value="InterPro"/>
</dbReference>
<dbReference type="GeneID" id="31001305"/>
<reference evidence="2 3" key="1">
    <citation type="submission" date="2015-06" db="EMBL/GenBank/DDBJ databases">
        <title>Talaromyces atroroseus IBT 11181 draft genome.</title>
        <authorList>
            <person name="Rasmussen K.B."/>
            <person name="Rasmussen S."/>
            <person name="Petersen B."/>
            <person name="Sicheritz-Ponten T."/>
            <person name="Mortensen U.H."/>
            <person name="Thrane U."/>
        </authorList>
    </citation>
    <scope>NUCLEOTIDE SEQUENCE [LARGE SCALE GENOMIC DNA]</scope>
    <source>
        <strain evidence="2 3">IBT 11181</strain>
    </source>
</reference>
<dbReference type="InterPro" id="IPR038846">
    <property type="entry name" value="RPC9"/>
</dbReference>
<dbReference type="Proteomes" id="UP000214365">
    <property type="component" value="Unassembled WGS sequence"/>
</dbReference>
<dbReference type="OrthoDB" id="1746530at2759"/>
<dbReference type="GO" id="GO:0006384">
    <property type="term" value="P:transcription initiation at RNA polymerase III promoter"/>
    <property type="evidence" value="ECO:0007669"/>
    <property type="project" value="InterPro"/>
</dbReference>
<dbReference type="STRING" id="1441469.A0A1Q5QC33"/>
<name>A0A1Q5QC33_TALAT</name>
<evidence type="ECO:0000313" key="3">
    <source>
        <dbReference type="Proteomes" id="UP000214365"/>
    </source>
</evidence>
<feature type="region of interest" description="Disordered" evidence="1">
    <location>
        <begin position="20"/>
        <end position="39"/>
    </location>
</feature>
<gene>
    <name evidence="2" type="ORF">UA08_01550</name>
</gene>
<evidence type="ECO:0000313" key="2">
    <source>
        <dbReference type="EMBL" id="OKL63493.1"/>
    </source>
</evidence>
<dbReference type="RefSeq" id="XP_020123614.1">
    <property type="nucleotide sequence ID" value="XM_020261227.1"/>
</dbReference>
<organism evidence="2 3">
    <name type="scientific">Talaromyces atroroseus</name>
    <dbReference type="NCBI Taxonomy" id="1441469"/>
    <lineage>
        <taxon>Eukaryota</taxon>
        <taxon>Fungi</taxon>
        <taxon>Dikarya</taxon>
        <taxon>Ascomycota</taxon>
        <taxon>Pezizomycotina</taxon>
        <taxon>Eurotiomycetes</taxon>
        <taxon>Eurotiomycetidae</taxon>
        <taxon>Eurotiales</taxon>
        <taxon>Trichocomaceae</taxon>
        <taxon>Talaromyces</taxon>
        <taxon>Talaromyces sect. Trachyspermi</taxon>
    </lineage>
</organism>
<dbReference type="EMBL" id="LFMY01000002">
    <property type="protein sequence ID" value="OKL63493.1"/>
    <property type="molecule type" value="Genomic_DNA"/>
</dbReference>
<evidence type="ECO:0008006" key="4">
    <source>
        <dbReference type="Google" id="ProtNLM"/>
    </source>
</evidence>
<dbReference type="PANTHER" id="PTHR15561">
    <property type="entry name" value="CALCITONIN GENE-RELATED PEPTIDE-RECEPTOR COMPONENT PROTEIN"/>
    <property type="match status" value="1"/>
</dbReference>
<comment type="caution">
    <text evidence="2">The sequence shown here is derived from an EMBL/GenBank/DDBJ whole genome shotgun (WGS) entry which is preliminary data.</text>
</comment>
<proteinExistence type="predicted"/>
<accession>A0A1Q5QC33</accession>
<feature type="region of interest" description="Disordered" evidence="1">
    <location>
        <begin position="68"/>
        <end position="106"/>
    </location>
</feature>
<dbReference type="AlphaFoldDB" id="A0A1Q5QC33"/>
<feature type="compositionally biased region" description="Low complexity" evidence="1">
    <location>
        <begin position="80"/>
        <end position="106"/>
    </location>
</feature>
<evidence type="ECO:0000256" key="1">
    <source>
        <dbReference type="SAM" id="MobiDB-lite"/>
    </source>
</evidence>
<protein>
    <recommendedName>
        <fullName evidence="4">DNA-directed RNA polymerase III subunit RPC9</fullName>
    </recommendedName>
</protein>